<evidence type="ECO:0000256" key="2">
    <source>
        <dbReference type="SAM" id="MobiDB-lite"/>
    </source>
</evidence>
<dbReference type="Pfam" id="PF12752">
    <property type="entry name" value="SUZ"/>
    <property type="match status" value="1"/>
</dbReference>
<dbReference type="PROSITE" id="PS51673">
    <property type="entry name" value="SUZ"/>
    <property type="match status" value="1"/>
</dbReference>
<feature type="compositionally biased region" description="Pro residues" evidence="2">
    <location>
        <begin position="314"/>
        <end position="324"/>
    </location>
</feature>
<evidence type="ECO:0008006" key="6">
    <source>
        <dbReference type="Google" id="ProtNLM"/>
    </source>
</evidence>
<feature type="region of interest" description="Disordered" evidence="2">
    <location>
        <begin position="196"/>
        <end position="220"/>
    </location>
</feature>
<dbReference type="InterPro" id="IPR051937">
    <property type="entry name" value="R3H_domain_containing"/>
</dbReference>
<evidence type="ECO:0000313" key="5">
    <source>
        <dbReference type="EMBL" id="JAT69920.1"/>
    </source>
</evidence>
<feature type="region of interest" description="Disordered" evidence="2">
    <location>
        <begin position="1"/>
        <end position="61"/>
    </location>
</feature>
<keyword evidence="1" id="KW-0597">Phosphoprotein</keyword>
<name>A0A1D1ZSI7_AUXPR</name>
<dbReference type="Gene3D" id="3.30.1370.50">
    <property type="entry name" value="R3H-like domain"/>
    <property type="match status" value="1"/>
</dbReference>
<dbReference type="PANTHER" id="PTHR15672">
    <property type="entry name" value="CAMP-REGULATED PHOSPHOPROTEIN 21 RELATED R3H DOMAIN CONTAINING PROTEIN"/>
    <property type="match status" value="1"/>
</dbReference>
<protein>
    <recommendedName>
        <fullName evidence="6">R3H domain-containing protein 2</fullName>
    </recommendedName>
</protein>
<feature type="compositionally biased region" description="Gly residues" evidence="2">
    <location>
        <begin position="243"/>
        <end position="252"/>
    </location>
</feature>
<dbReference type="GO" id="GO:0003676">
    <property type="term" value="F:nucleic acid binding"/>
    <property type="evidence" value="ECO:0007669"/>
    <property type="project" value="UniProtKB-UniRule"/>
</dbReference>
<dbReference type="InterPro" id="IPR001374">
    <property type="entry name" value="R3H_dom"/>
</dbReference>
<feature type="compositionally biased region" description="Basic and acidic residues" evidence="2">
    <location>
        <begin position="340"/>
        <end position="352"/>
    </location>
</feature>
<sequence>MAQGAESWEDVDARLQDLSILGTEGATPPSQSGSVTPDDASGAEAPLPAPPPAEQSLEKAVQSVDHALRDALCHPKNRAVVLQLEADVSWFVSNSREPQFVFTGDMSSYERLLAHRVAQHWGLETTIISQGPDQGRILASRSFHTGSPSIKLMDVPVALAESPLYAATSVGPLPQMPSGPGGGAPGATPRVLVRRRPERQTGRHSVEGSSGSHPGANYLQFNSNEDREAVYAQARARIFADSQGGGVSGGGVQHPPPPTQLGGGGGHPGAQSSPRGFSGHGHGGGAFVPLRGGSLDGYLSPRGTAPSPLALAPPHQPPPPPPSQGQPGVGAYGRKAQLRNKQEDMADPDFRRGRFSPRFDQGSYAPEDPNSLYLRPTYSTEFPELGPKPDGTPHVSPSHYQPVYPQGYPGPGMVAMSPYHMYPGQGMVPPGMMAAHIPGGMALYPAGGSMPYAPPGGAAYMPIPQYGYVPIRPGADPMLAFHAQGMPMYGGGYGGPPMSPAGSRGMGGGPQGLHPVSRRASSDARPGGGHRGGPPGRGRGPGCRGGGAPGSGGAGAPARTGSGGAGSGGGGAAAAAAPGATTSAESTCNNSGSCGADPCVSTAGEGTGEHSPRDERASFESTGTQANSPREGEASGVLAEDGAPALVPPPPGHAPPAAAAAVV</sequence>
<evidence type="ECO:0000259" key="4">
    <source>
        <dbReference type="PROSITE" id="PS51673"/>
    </source>
</evidence>
<reference evidence="5" key="1">
    <citation type="submission" date="2015-08" db="EMBL/GenBank/DDBJ databases">
        <authorList>
            <person name="Babu N.S."/>
            <person name="Beckwith C.J."/>
            <person name="Beseler K.G."/>
            <person name="Brison A."/>
            <person name="Carone J.V."/>
            <person name="Caskin T.P."/>
            <person name="Diamond M."/>
            <person name="Durham M.E."/>
            <person name="Foxe J.M."/>
            <person name="Go M."/>
            <person name="Henderson B.A."/>
            <person name="Jones I.B."/>
            <person name="McGettigan J.A."/>
            <person name="Micheletti S.J."/>
            <person name="Nasrallah M.E."/>
            <person name="Ortiz D."/>
            <person name="Piller C.R."/>
            <person name="Privatt S.R."/>
            <person name="Schneider S.L."/>
            <person name="Sharp S."/>
            <person name="Smith T.C."/>
            <person name="Stanton J.D."/>
            <person name="Ullery H.E."/>
            <person name="Wilson R.J."/>
            <person name="Serrano M.G."/>
            <person name="Buck G."/>
            <person name="Lee V."/>
            <person name="Wang Y."/>
            <person name="Carvalho R."/>
            <person name="Voegtly L."/>
            <person name="Shi R."/>
            <person name="Duckworth R."/>
            <person name="Johnson A."/>
            <person name="Loviza R."/>
            <person name="Walstead R."/>
            <person name="Shah Z."/>
            <person name="Kiflezghi M."/>
            <person name="Wade K."/>
            <person name="Ball S.L."/>
            <person name="Bradley K.W."/>
            <person name="Asai D.J."/>
            <person name="Bowman C.A."/>
            <person name="Russell D.A."/>
            <person name="Pope W.H."/>
            <person name="Jacobs-Sera D."/>
            <person name="Hendrix R.W."/>
            <person name="Hatfull G.F."/>
        </authorList>
    </citation>
    <scope>NUCLEOTIDE SEQUENCE</scope>
</reference>
<dbReference type="AlphaFoldDB" id="A0A1D1ZSI7"/>
<feature type="region of interest" description="Disordered" evidence="2">
    <location>
        <begin position="241"/>
        <end position="373"/>
    </location>
</feature>
<dbReference type="SUPFAM" id="SSF82708">
    <property type="entry name" value="R3H domain"/>
    <property type="match status" value="1"/>
</dbReference>
<dbReference type="CDD" id="cd02642">
    <property type="entry name" value="R3H_encore_like"/>
    <property type="match status" value="1"/>
</dbReference>
<dbReference type="PROSITE" id="PS51061">
    <property type="entry name" value="R3H"/>
    <property type="match status" value="1"/>
</dbReference>
<feature type="compositionally biased region" description="Gly residues" evidence="2">
    <location>
        <begin position="526"/>
        <end position="572"/>
    </location>
</feature>
<accession>A0A1D1ZSI7</accession>
<feature type="domain" description="SUZ" evidence="4">
    <location>
        <begin position="161"/>
        <end position="243"/>
    </location>
</feature>
<organism evidence="5">
    <name type="scientific">Auxenochlorella protothecoides</name>
    <name type="common">Green microalga</name>
    <name type="synonym">Chlorella protothecoides</name>
    <dbReference type="NCBI Taxonomy" id="3075"/>
    <lineage>
        <taxon>Eukaryota</taxon>
        <taxon>Viridiplantae</taxon>
        <taxon>Chlorophyta</taxon>
        <taxon>core chlorophytes</taxon>
        <taxon>Trebouxiophyceae</taxon>
        <taxon>Chlorellales</taxon>
        <taxon>Chlorellaceae</taxon>
        <taxon>Auxenochlorella</taxon>
    </lineage>
</organism>
<dbReference type="PANTHER" id="PTHR15672:SF8">
    <property type="entry name" value="PROTEIN ENCORE"/>
    <property type="match status" value="1"/>
</dbReference>
<evidence type="ECO:0000256" key="1">
    <source>
        <dbReference type="ARBA" id="ARBA00022553"/>
    </source>
</evidence>
<dbReference type="Pfam" id="PF01424">
    <property type="entry name" value="R3H"/>
    <property type="match status" value="1"/>
</dbReference>
<feature type="domain" description="R3H" evidence="3">
    <location>
        <begin position="78"/>
        <end position="142"/>
    </location>
</feature>
<feature type="compositionally biased region" description="Basic and acidic residues" evidence="2">
    <location>
        <begin position="607"/>
        <end position="618"/>
    </location>
</feature>
<dbReference type="EMBL" id="GDKF01008702">
    <property type="protein sequence ID" value="JAT69920.1"/>
    <property type="molecule type" value="Transcribed_RNA"/>
</dbReference>
<dbReference type="InterPro" id="IPR024771">
    <property type="entry name" value="SUZ"/>
</dbReference>
<feature type="region of interest" description="Disordered" evidence="2">
    <location>
        <begin position="497"/>
        <end position="663"/>
    </location>
</feature>
<proteinExistence type="predicted"/>
<evidence type="ECO:0000259" key="3">
    <source>
        <dbReference type="PROSITE" id="PS51061"/>
    </source>
</evidence>
<dbReference type="InterPro" id="IPR036867">
    <property type="entry name" value="R3H_dom_sf"/>
</dbReference>
<feature type="compositionally biased region" description="Low complexity" evidence="2">
    <location>
        <begin position="573"/>
        <end position="584"/>
    </location>
</feature>
<gene>
    <name evidence="5" type="ORF">g.91187</name>
</gene>
<feature type="compositionally biased region" description="Polar residues" evidence="2">
    <location>
        <begin position="619"/>
        <end position="628"/>
    </location>
</feature>